<proteinExistence type="predicted"/>
<dbReference type="EMBL" id="BK032798">
    <property type="protein sequence ID" value="DAF60887.1"/>
    <property type="molecule type" value="Genomic_DNA"/>
</dbReference>
<organism evidence="1">
    <name type="scientific">Siphoviridae sp. ctVDC13</name>
    <dbReference type="NCBI Taxonomy" id="2827880"/>
    <lineage>
        <taxon>Viruses</taxon>
        <taxon>Duplodnaviria</taxon>
        <taxon>Heunggongvirae</taxon>
        <taxon>Uroviricota</taxon>
        <taxon>Caudoviricetes</taxon>
    </lineage>
</organism>
<reference evidence="1" key="1">
    <citation type="journal article" date="2021" name="Proc. Natl. Acad. Sci. U.S.A.">
        <title>A Catalog of Tens of Thousands of Viruses from Human Metagenomes Reveals Hidden Associations with Chronic Diseases.</title>
        <authorList>
            <person name="Tisza M.J."/>
            <person name="Buck C.B."/>
        </authorList>
    </citation>
    <scope>NUCLEOTIDE SEQUENCE</scope>
    <source>
        <strain evidence="1">CtVDC13</strain>
    </source>
</reference>
<sequence length="83" mass="9148">MSRGWFILELYTAEGVAQTTDVNIELSDHIRIDVNNADHCDASIDDDHKNIDISISSVYSESIEVSRTVHLDIGKVEPFGGDG</sequence>
<accession>A0A8S5TD27</accession>
<protein>
    <submittedName>
        <fullName evidence="1">Uncharacterized protein</fullName>
    </submittedName>
</protein>
<evidence type="ECO:0000313" key="1">
    <source>
        <dbReference type="EMBL" id="DAF60887.1"/>
    </source>
</evidence>
<name>A0A8S5TD27_9CAUD</name>